<evidence type="ECO:0000313" key="1">
    <source>
        <dbReference type="EMBL" id="CAK5090765.1"/>
    </source>
</evidence>
<keyword evidence="2" id="KW-1185">Reference proteome</keyword>
<protein>
    <submittedName>
        <fullName evidence="1">Uncharacterized protein</fullName>
    </submittedName>
</protein>
<comment type="caution">
    <text evidence="1">The sequence shown here is derived from an EMBL/GenBank/DDBJ whole genome shotgun (WGS) entry which is preliminary data.</text>
</comment>
<gene>
    <name evidence="1" type="ORF">MENTE1834_LOCUS38569</name>
</gene>
<sequence>MSSFHFSSKVLNLVDTRPKADELKGAVKLDPNLKEYLQFGDESLNTHFIMRPTVLPQILVHLTEMLVGILGICSDSSSVARRFGLSKVPRFFRLVLQLERPFYDLFRILVELFCRTWKDMNAKFDEINKVYNVVQDQFERSLFENPNSLEQLEIEMLRKRFSYFNMQKVQKTPPGLLAICAIIEYFIFN</sequence>
<accession>A0ACB1AH53</accession>
<evidence type="ECO:0000313" key="2">
    <source>
        <dbReference type="Proteomes" id="UP001497535"/>
    </source>
</evidence>
<name>A0ACB1AH53_MELEN</name>
<proteinExistence type="predicted"/>
<dbReference type="Proteomes" id="UP001497535">
    <property type="component" value="Unassembled WGS sequence"/>
</dbReference>
<reference evidence="1" key="1">
    <citation type="submission" date="2023-11" db="EMBL/GenBank/DDBJ databases">
        <authorList>
            <person name="Poullet M."/>
        </authorList>
    </citation>
    <scope>NUCLEOTIDE SEQUENCE</scope>
    <source>
        <strain evidence="1">E1834</strain>
    </source>
</reference>
<organism evidence="1 2">
    <name type="scientific">Meloidogyne enterolobii</name>
    <name type="common">Root-knot nematode worm</name>
    <name type="synonym">Meloidogyne mayaguensis</name>
    <dbReference type="NCBI Taxonomy" id="390850"/>
    <lineage>
        <taxon>Eukaryota</taxon>
        <taxon>Metazoa</taxon>
        <taxon>Ecdysozoa</taxon>
        <taxon>Nematoda</taxon>
        <taxon>Chromadorea</taxon>
        <taxon>Rhabditida</taxon>
        <taxon>Tylenchina</taxon>
        <taxon>Tylenchomorpha</taxon>
        <taxon>Tylenchoidea</taxon>
        <taxon>Meloidogynidae</taxon>
        <taxon>Meloidogyninae</taxon>
        <taxon>Meloidogyne</taxon>
    </lineage>
</organism>
<dbReference type="EMBL" id="CAVMJV010000083">
    <property type="protein sequence ID" value="CAK5090765.1"/>
    <property type="molecule type" value="Genomic_DNA"/>
</dbReference>